<gene>
    <name evidence="10 11" type="primary">tolR</name>
    <name evidence="11" type="ORF">Ctma_0415</name>
</gene>
<organism evidence="11">
    <name type="scientific">Catillopecten margaritatus gill symbiont</name>
    <dbReference type="NCBI Taxonomy" id="3083288"/>
    <lineage>
        <taxon>Bacteria</taxon>
        <taxon>Pseudomonadati</taxon>
        <taxon>Pseudomonadota</taxon>
        <taxon>Gammaproteobacteria</taxon>
        <taxon>sulfur-oxidizing symbionts</taxon>
    </lineage>
</organism>
<dbReference type="GO" id="GO:0015031">
    <property type="term" value="P:protein transport"/>
    <property type="evidence" value="ECO:0007669"/>
    <property type="project" value="InterPro"/>
</dbReference>
<comment type="similarity">
    <text evidence="2 10">Belongs to the ExbD/TolR family.</text>
</comment>
<evidence type="ECO:0000256" key="5">
    <source>
        <dbReference type="ARBA" id="ARBA00022618"/>
    </source>
</evidence>
<comment type="subcellular location">
    <subcellularLocation>
        <location evidence="10">Cell inner membrane</location>
        <topology evidence="10">Single-pass membrane protein</topology>
    </subcellularLocation>
    <subcellularLocation>
        <location evidence="1">Cell membrane</location>
        <topology evidence="1">Single-pass membrane protein</topology>
    </subcellularLocation>
</comment>
<keyword evidence="7 10" id="KW-1133">Transmembrane helix</keyword>
<keyword evidence="5 10" id="KW-0132">Cell division</keyword>
<accession>A0AAU6PFC3</accession>
<dbReference type="EMBL" id="CP138327">
    <property type="protein sequence ID" value="WXT99711.1"/>
    <property type="molecule type" value="Genomic_DNA"/>
</dbReference>
<evidence type="ECO:0000256" key="1">
    <source>
        <dbReference type="ARBA" id="ARBA00004162"/>
    </source>
</evidence>
<comment type="subunit">
    <text evidence="10">The Tol-Pal system is composed of five core proteins: the inner membrane proteins TolA, TolQ and TolR, the periplasmic protein TolB and the outer membrane protein Pal. They form a network linking the inner and outer membranes and the peptidoglycan layer.</text>
</comment>
<keyword evidence="8 10" id="KW-0472">Membrane</keyword>
<evidence type="ECO:0000256" key="4">
    <source>
        <dbReference type="ARBA" id="ARBA00022519"/>
    </source>
</evidence>
<keyword evidence="4 10" id="KW-0997">Cell inner membrane</keyword>
<dbReference type="GO" id="GO:0022857">
    <property type="term" value="F:transmembrane transporter activity"/>
    <property type="evidence" value="ECO:0007669"/>
    <property type="project" value="InterPro"/>
</dbReference>
<evidence type="ECO:0000256" key="10">
    <source>
        <dbReference type="HAMAP-Rule" id="MF_02203"/>
    </source>
</evidence>
<evidence type="ECO:0000256" key="2">
    <source>
        <dbReference type="ARBA" id="ARBA00005811"/>
    </source>
</evidence>
<keyword evidence="9 10" id="KW-0131">Cell cycle</keyword>
<protein>
    <recommendedName>
        <fullName evidence="10">Tol-Pal system protein TolR</fullName>
    </recommendedName>
</protein>
<feature type="transmembrane region" description="Helical" evidence="10">
    <location>
        <begin position="21"/>
        <end position="39"/>
    </location>
</feature>
<dbReference type="HAMAP" id="MF_02203">
    <property type="entry name" value="TolR"/>
    <property type="match status" value="1"/>
</dbReference>
<evidence type="ECO:0000256" key="8">
    <source>
        <dbReference type="ARBA" id="ARBA00023136"/>
    </source>
</evidence>
<evidence type="ECO:0000256" key="6">
    <source>
        <dbReference type="ARBA" id="ARBA00022692"/>
    </source>
</evidence>
<dbReference type="AlphaFoldDB" id="A0AAU6PFC3"/>
<keyword evidence="3 10" id="KW-1003">Cell membrane</keyword>
<dbReference type="NCBIfam" id="TIGR02801">
    <property type="entry name" value="tolR"/>
    <property type="match status" value="1"/>
</dbReference>
<dbReference type="PANTHER" id="PTHR30558">
    <property type="entry name" value="EXBD MEMBRANE COMPONENT OF PMF-DRIVEN MACROMOLECULE IMPORT SYSTEM"/>
    <property type="match status" value="1"/>
</dbReference>
<comment type="function">
    <text evidence="10">Part of the Tol-Pal system, which plays a role in outer membrane invagination during cell division and is important for maintaining outer membrane integrity.</text>
</comment>
<sequence length="142" mass="15645">MIALPKRHKPTIDAQINIVPYIDVMLVLLVIFMMTTPIIEQGIEVDLPNGNAKAVDLGNQEPTIVTIDRNGEYFINSMSDDTPERLSASKIAARVQARIQTFPTMKVFVKGDREVAYGAVIALMSFLQKQGVGKIGIITESE</sequence>
<dbReference type="Pfam" id="PF02472">
    <property type="entry name" value="ExbD"/>
    <property type="match status" value="1"/>
</dbReference>
<dbReference type="PANTHER" id="PTHR30558:SF7">
    <property type="entry name" value="TOL-PAL SYSTEM PROTEIN TOLR"/>
    <property type="match status" value="1"/>
</dbReference>
<dbReference type="Gene3D" id="3.30.420.270">
    <property type="match status" value="1"/>
</dbReference>
<reference evidence="11" key="1">
    <citation type="submission" date="2023-10" db="EMBL/GenBank/DDBJ databases">
        <title>The first scallop-associated chemosynthetic bacterial symbiont.</title>
        <authorList>
            <person name="Lin Y.-T."/>
            <person name="Sun J."/>
            <person name="Ip J.C.-H."/>
            <person name="He X."/>
            <person name="Gao Z.-M."/>
            <person name="Perez M."/>
            <person name="Xu T."/>
            <person name="Qian P.-Y."/>
            <person name="Qiu J.-W."/>
        </authorList>
    </citation>
    <scope>NUCLEOTIDE SEQUENCE</scope>
    <source>
        <strain evidence="11">Gill1</strain>
    </source>
</reference>
<dbReference type="InterPro" id="IPR014168">
    <property type="entry name" value="Tol-Pal_TolR"/>
</dbReference>
<evidence type="ECO:0000256" key="9">
    <source>
        <dbReference type="ARBA" id="ARBA00023306"/>
    </source>
</evidence>
<dbReference type="InterPro" id="IPR003400">
    <property type="entry name" value="ExbD"/>
</dbReference>
<proteinExistence type="inferred from homology"/>
<dbReference type="GO" id="GO:0051301">
    <property type="term" value="P:cell division"/>
    <property type="evidence" value="ECO:0007669"/>
    <property type="project" value="UniProtKB-UniRule"/>
</dbReference>
<evidence type="ECO:0000256" key="7">
    <source>
        <dbReference type="ARBA" id="ARBA00022989"/>
    </source>
</evidence>
<evidence type="ECO:0000256" key="3">
    <source>
        <dbReference type="ARBA" id="ARBA00022475"/>
    </source>
</evidence>
<name>A0AAU6PFC3_9GAMM</name>
<dbReference type="GO" id="GO:0005886">
    <property type="term" value="C:plasma membrane"/>
    <property type="evidence" value="ECO:0007669"/>
    <property type="project" value="UniProtKB-SubCell"/>
</dbReference>
<evidence type="ECO:0000313" key="11">
    <source>
        <dbReference type="EMBL" id="WXT99711.1"/>
    </source>
</evidence>
<keyword evidence="6 10" id="KW-0812">Transmembrane</keyword>